<sequence length="140" mass="13739">MVWKSWGGLLSIALLLASSSAPLCSGAGDVAVNFSSAPRRVSKSTSAEFAFLVLQSNGVPCVDCAITCKLDGERASDCGGPATSGNGNGTRTVSYAGLKDGNHTLAVCASRRRGGGGGGGGGGAGPTPAPTCATYAWDVG</sequence>
<reference evidence="2" key="2">
    <citation type="journal article" date="2015" name="Data Brief">
        <title>Shoot transcriptome of the giant reed, Arundo donax.</title>
        <authorList>
            <person name="Barrero R.A."/>
            <person name="Guerrero F.D."/>
            <person name="Moolhuijzen P."/>
            <person name="Goolsby J.A."/>
            <person name="Tidwell J."/>
            <person name="Bellgard S.E."/>
            <person name="Bellgard M.I."/>
        </authorList>
    </citation>
    <scope>NUCLEOTIDE SEQUENCE</scope>
    <source>
        <tissue evidence="2">Shoot tissue taken approximately 20 cm above the soil surface</tissue>
    </source>
</reference>
<evidence type="ECO:0000313" key="2">
    <source>
        <dbReference type="EMBL" id="JAD84254.1"/>
    </source>
</evidence>
<name>A0A0A9D6P3_ARUDO</name>
<keyword evidence="1" id="KW-0732">Signal</keyword>
<accession>A0A0A9D6P3</accession>
<protein>
    <submittedName>
        <fullName evidence="2">Uncharacterized protein</fullName>
    </submittedName>
</protein>
<organism evidence="2">
    <name type="scientific">Arundo donax</name>
    <name type="common">Giant reed</name>
    <name type="synonym">Donax arundinaceus</name>
    <dbReference type="NCBI Taxonomy" id="35708"/>
    <lineage>
        <taxon>Eukaryota</taxon>
        <taxon>Viridiplantae</taxon>
        <taxon>Streptophyta</taxon>
        <taxon>Embryophyta</taxon>
        <taxon>Tracheophyta</taxon>
        <taxon>Spermatophyta</taxon>
        <taxon>Magnoliopsida</taxon>
        <taxon>Liliopsida</taxon>
        <taxon>Poales</taxon>
        <taxon>Poaceae</taxon>
        <taxon>PACMAD clade</taxon>
        <taxon>Arundinoideae</taxon>
        <taxon>Arundineae</taxon>
        <taxon>Arundo</taxon>
    </lineage>
</organism>
<dbReference type="AlphaFoldDB" id="A0A0A9D6P3"/>
<proteinExistence type="predicted"/>
<feature type="chain" id="PRO_5002043504" evidence="1">
    <location>
        <begin position="27"/>
        <end position="140"/>
    </location>
</feature>
<reference evidence="2" key="1">
    <citation type="submission" date="2014-09" db="EMBL/GenBank/DDBJ databases">
        <authorList>
            <person name="Magalhaes I.L.F."/>
            <person name="Oliveira U."/>
            <person name="Santos F.R."/>
            <person name="Vidigal T.H.D.A."/>
            <person name="Brescovit A.D."/>
            <person name="Santos A.J."/>
        </authorList>
    </citation>
    <scope>NUCLEOTIDE SEQUENCE</scope>
    <source>
        <tissue evidence="2">Shoot tissue taken approximately 20 cm above the soil surface</tissue>
    </source>
</reference>
<dbReference type="PANTHER" id="PTHR34677">
    <property type="match status" value="1"/>
</dbReference>
<dbReference type="EMBL" id="GBRH01213641">
    <property type="protein sequence ID" value="JAD84254.1"/>
    <property type="molecule type" value="Transcribed_RNA"/>
</dbReference>
<evidence type="ECO:0000256" key="1">
    <source>
        <dbReference type="SAM" id="SignalP"/>
    </source>
</evidence>
<dbReference type="PANTHER" id="PTHR34677:SF1">
    <property type="entry name" value="TRANSMEMBRANE PROTEIN"/>
    <property type="match status" value="1"/>
</dbReference>
<feature type="signal peptide" evidence="1">
    <location>
        <begin position="1"/>
        <end position="26"/>
    </location>
</feature>